<feature type="region of interest" description="Disordered" evidence="1">
    <location>
        <begin position="48"/>
        <end position="67"/>
    </location>
</feature>
<gene>
    <name evidence="2" type="ORF">I5731_03790</name>
</gene>
<accession>A0A931MYP4</accession>
<protein>
    <submittedName>
        <fullName evidence="2">Twin-arginine translocation pathway signal</fullName>
    </submittedName>
</protein>
<dbReference type="AlphaFoldDB" id="A0A931MYP4"/>
<dbReference type="Proteomes" id="UP000631694">
    <property type="component" value="Unassembled WGS sequence"/>
</dbReference>
<sequence>MRGGRNNYVAGAPMVENLGTGFIVSGTVRHAGTCAPIPNVRVQIWTATERGGEREPSNRGSVMTDAEGRYRLETSPVVPQFGQPHIHIAYEDPGYGTLFLRPVLGSRNDTSIEVDFILAPSTDGAGS</sequence>
<evidence type="ECO:0000313" key="3">
    <source>
        <dbReference type="Proteomes" id="UP000631694"/>
    </source>
</evidence>
<proteinExistence type="predicted"/>
<reference evidence="2" key="1">
    <citation type="submission" date="2020-12" db="EMBL/GenBank/DDBJ databases">
        <title>Methylobrevis albus sp. nov., isolated from fresh water lack sediment.</title>
        <authorList>
            <person name="Zou Q."/>
        </authorList>
    </citation>
    <scope>NUCLEOTIDE SEQUENCE</scope>
    <source>
        <strain evidence="2">L22</strain>
    </source>
</reference>
<dbReference type="SUPFAM" id="SSF49482">
    <property type="entry name" value="Aromatic compound dioxygenase"/>
    <property type="match status" value="1"/>
</dbReference>
<dbReference type="EMBL" id="JADZLT010000040">
    <property type="protein sequence ID" value="MBH0236936.1"/>
    <property type="molecule type" value="Genomic_DNA"/>
</dbReference>
<keyword evidence="3" id="KW-1185">Reference proteome</keyword>
<name>A0A931MYP4_9HYPH</name>
<dbReference type="GO" id="GO:0016702">
    <property type="term" value="F:oxidoreductase activity, acting on single donors with incorporation of molecular oxygen, incorporation of two atoms of oxygen"/>
    <property type="evidence" value="ECO:0007669"/>
    <property type="project" value="InterPro"/>
</dbReference>
<evidence type="ECO:0000313" key="2">
    <source>
        <dbReference type="EMBL" id="MBH0236936.1"/>
    </source>
</evidence>
<dbReference type="InterPro" id="IPR015889">
    <property type="entry name" value="Intradiol_dOase_core"/>
</dbReference>
<dbReference type="Gene3D" id="2.60.130.10">
    <property type="entry name" value="Aromatic compound dioxygenase"/>
    <property type="match status" value="1"/>
</dbReference>
<dbReference type="GO" id="GO:0005506">
    <property type="term" value="F:iron ion binding"/>
    <property type="evidence" value="ECO:0007669"/>
    <property type="project" value="InterPro"/>
</dbReference>
<comment type="caution">
    <text evidence="2">The sequence shown here is derived from an EMBL/GenBank/DDBJ whole genome shotgun (WGS) entry which is preliminary data.</text>
</comment>
<evidence type="ECO:0000256" key="1">
    <source>
        <dbReference type="SAM" id="MobiDB-lite"/>
    </source>
</evidence>
<organism evidence="2 3">
    <name type="scientific">Methylobrevis albus</name>
    <dbReference type="NCBI Taxonomy" id="2793297"/>
    <lineage>
        <taxon>Bacteria</taxon>
        <taxon>Pseudomonadati</taxon>
        <taxon>Pseudomonadota</taxon>
        <taxon>Alphaproteobacteria</taxon>
        <taxon>Hyphomicrobiales</taxon>
        <taxon>Pleomorphomonadaceae</taxon>
        <taxon>Methylobrevis</taxon>
    </lineage>
</organism>